<reference evidence="2" key="1">
    <citation type="submission" date="2023-06" db="EMBL/GenBank/DDBJ databases">
        <title>Genome-scale phylogeny and comparative genomics of the fungal order Sordariales.</title>
        <authorList>
            <consortium name="Lawrence Berkeley National Laboratory"/>
            <person name="Hensen N."/>
            <person name="Bonometti L."/>
            <person name="Westerberg I."/>
            <person name="Brannstrom I.O."/>
            <person name="Guillou S."/>
            <person name="Cros-Aarteil S."/>
            <person name="Calhoun S."/>
            <person name="Haridas S."/>
            <person name="Kuo A."/>
            <person name="Mondo S."/>
            <person name="Pangilinan J."/>
            <person name="Riley R."/>
            <person name="LaButti K."/>
            <person name="Andreopoulos B."/>
            <person name="Lipzen A."/>
            <person name="Chen C."/>
            <person name="Yanf M."/>
            <person name="Daum C."/>
            <person name="Ng V."/>
            <person name="Clum A."/>
            <person name="Steindorff A."/>
            <person name="Ohm R."/>
            <person name="Martin F."/>
            <person name="Silar P."/>
            <person name="Natvig D."/>
            <person name="Lalanne C."/>
            <person name="Gautier V."/>
            <person name="Ament-velasquez S.L."/>
            <person name="Kruys A."/>
            <person name="Hutchinson M.I."/>
            <person name="Powell A.J."/>
            <person name="Barry K."/>
            <person name="Miller A.N."/>
            <person name="Grigoriev I.V."/>
            <person name="Debuchy R."/>
            <person name="Gladieux P."/>
            <person name="Thoren M.H."/>
            <person name="Johannesson H."/>
        </authorList>
    </citation>
    <scope>NUCLEOTIDE SEQUENCE</scope>
    <source>
        <strain evidence="2">SMH2392-1A</strain>
    </source>
</reference>
<dbReference type="EMBL" id="JAUIRO010000007">
    <property type="protein sequence ID" value="KAK0706738.1"/>
    <property type="molecule type" value="Genomic_DNA"/>
</dbReference>
<proteinExistence type="predicted"/>
<protein>
    <submittedName>
        <fullName evidence="2">Uncharacterized protein</fullName>
    </submittedName>
</protein>
<accession>A0AA39ZZY4</accession>
<evidence type="ECO:0000313" key="3">
    <source>
        <dbReference type="Proteomes" id="UP001172101"/>
    </source>
</evidence>
<evidence type="ECO:0000313" key="2">
    <source>
        <dbReference type="EMBL" id="KAK0706738.1"/>
    </source>
</evidence>
<evidence type="ECO:0000256" key="1">
    <source>
        <dbReference type="SAM" id="MobiDB-lite"/>
    </source>
</evidence>
<dbReference type="Proteomes" id="UP001172101">
    <property type="component" value="Unassembled WGS sequence"/>
</dbReference>
<keyword evidence="3" id="KW-1185">Reference proteome</keyword>
<dbReference type="GeneID" id="85318481"/>
<sequence length="169" mass="18298">MGMGMDFVCFNIVAGAQELDGLHTRQVAKKGCLIEIRPGRSRTDLAGSAAFGCGATAEHTTGDRTAEPRGATAPIDSPLTKTSGLPWGADLHGVSVRELVSEHKDGDRRDRLFASTAPSKLFHGREASSRNERCQPTDMTVLVQMIMLNKQGFRVGVYWSGNSPLHWAM</sequence>
<name>A0AA39ZZY4_9PEZI</name>
<dbReference type="AlphaFoldDB" id="A0AA39ZZY4"/>
<organism evidence="2 3">
    <name type="scientific">Lasiosphaeria miniovina</name>
    <dbReference type="NCBI Taxonomy" id="1954250"/>
    <lineage>
        <taxon>Eukaryota</taxon>
        <taxon>Fungi</taxon>
        <taxon>Dikarya</taxon>
        <taxon>Ascomycota</taxon>
        <taxon>Pezizomycotina</taxon>
        <taxon>Sordariomycetes</taxon>
        <taxon>Sordariomycetidae</taxon>
        <taxon>Sordariales</taxon>
        <taxon>Lasiosphaeriaceae</taxon>
        <taxon>Lasiosphaeria</taxon>
    </lineage>
</organism>
<feature type="region of interest" description="Disordered" evidence="1">
    <location>
        <begin position="56"/>
        <end position="79"/>
    </location>
</feature>
<dbReference type="RefSeq" id="XP_060291832.1">
    <property type="nucleotide sequence ID" value="XM_060435211.1"/>
</dbReference>
<gene>
    <name evidence="2" type="ORF">B0T26DRAFT_470016</name>
</gene>
<comment type="caution">
    <text evidence="2">The sequence shown here is derived from an EMBL/GenBank/DDBJ whole genome shotgun (WGS) entry which is preliminary data.</text>
</comment>